<accession>A0A7X3BZ08</accession>
<feature type="region of interest" description="Disordered" evidence="1">
    <location>
        <begin position="145"/>
        <end position="166"/>
    </location>
</feature>
<protein>
    <submittedName>
        <fullName evidence="3">Fibronectin-binding protein</fullName>
    </submittedName>
</protein>
<organism evidence="3 4">
    <name type="scientific">Streptococcus pneumoniae</name>
    <dbReference type="NCBI Taxonomy" id="1313"/>
    <lineage>
        <taxon>Bacteria</taxon>
        <taxon>Bacillati</taxon>
        <taxon>Bacillota</taxon>
        <taxon>Bacilli</taxon>
        <taxon>Lactobacillales</taxon>
        <taxon>Streptococcaceae</taxon>
        <taxon>Streptococcus</taxon>
    </lineage>
</organism>
<dbReference type="RefSeq" id="WP_230681760.1">
    <property type="nucleotide sequence ID" value="NZ_WNHU01000308.1"/>
</dbReference>
<gene>
    <name evidence="3" type="ORF">GM545_12685</name>
</gene>
<feature type="non-terminal residue" evidence="3">
    <location>
        <position position="166"/>
    </location>
</feature>
<evidence type="ECO:0000313" key="4">
    <source>
        <dbReference type="Proteomes" id="UP000467349"/>
    </source>
</evidence>
<reference evidence="3 4" key="1">
    <citation type="submission" date="2019-11" db="EMBL/GenBank/DDBJ databases">
        <title>Growth characteristics of pneumococcus vary with the chemical composition of the capsule and with environmental conditions.</title>
        <authorList>
            <person name="Tothpal A."/>
            <person name="Desobry K."/>
            <person name="Joshi S."/>
            <person name="Wyllie A.L."/>
            <person name="Weinberger D.M."/>
        </authorList>
    </citation>
    <scope>NUCLEOTIDE SEQUENCE [LARGE SCALE GENOMIC DNA]</scope>
    <source>
        <strain evidence="4">pnumococcus09N</strain>
    </source>
</reference>
<evidence type="ECO:0000259" key="2">
    <source>
        <dbReference type="Pfam" id="PF24547"/>
    </source>
</evidence>
<dbReference type="Proteomes" id="UP000467349">
    <property type="component" value="Unassembled WGS sequence"/>
</dbReference>
<feature type="domain" description="DUF7601" evidence="2">
    <location>
        <begin position="3"/>
        <end position="44"/>
    </location>
</feature>
<proteinExistence type="predicted"/>
<feature type="non-terminal residue" evidence="3">
    <location>
        <position position="1"/>
    </location>
</feature>
<feature type="compositionally biased region" description="Polar residues" evidence="1">
    <location>
        <begin position="147"/>
        <end position="166"/>
    </location>
</feature>
<name>A0A7X3BZ08_STREE</name>
<dbReference type="AlphaFoldDB" id="A0A7X3BZ08"/>
<evidence type="ECO:0000256" key="1">
    <source>
        <dbReference type="SAM" id="MobiDB-lite"/>
    </source>
</evidence>
<dbReference type="InterPro" id="IPR055382">
    <property type="entry name" value="DUF7601"/>
</dbReference>
<comment type="caution">
    <text evidence="3">The sequence shown here is derived from an EMBL/GenBank/DDBJ whole genome shotgun (WGS) entry which is preliminary data.</text>
</comment>
<evidence type="ECO:0000313" key="3">
    <source>
        <dbReference type="EMBL" id="MTV44404.1"/>
    </source>
</evidence>
<dbReference type="Pfam" id="PF24547">
    <property type="entry name" value="DUF7601"/>
    <property type="match status" value="2"/>
</dbReference>
<feature type="domain" description="DUF7601" evidence="2">
    <location>
        <begin position="47"/>
        <end position="157"/>
    </location>
</feature>
<dbReference type="Gene3D" id="2.60.40.1140">
    <property type="entry name" value="Collagen-binding surface protein Cna, B-type domain"/>
    <property type="match status" value="1"/>
</dbReference>
<sequence length="166" mass="18474">SYLPRDTHYKVEEVENSRTGYHVTYEKQEGTLSEDVQTIVTNHRLPTLSVTKKVTGAFANLLQSFKITINVKDAQNKPLNGSYSAIVNNQKTTLQFTNGKATVDLKKDKTIKILDLPLNARYSIEEEASSSRGYQVSYDKKEGTLDANKSATVTNNKNSVPETGID</sequence>
<dbReference type="EMBL" id="WNHU01000308">
    <property type="protein sequence ID" value="MTV44404.1"/>
    <property type="molecule type" value="Genomic_DNA"/>
</dbReference>